<name>A0A151SL20_CAJCA</name>
<keyword evidence="1" id="KW-1133">Transmembrane helix</keyword>
<protein>
    <submittedName>
        <fullName evidence="2">Uncharacterized protein</fullName>
    </submittedName>
</protein>
<gene>
    <name evidence="2" type="ORF">KK1_001709</name>
</gene>
<evidence type="ECO:0000313" key="2">
    <source>
        <dbReference type="EMBL" id="KYP55497.1"/>
    </source>
</evidence>
<dbReference type="PANTHER" id="PTHR33116:SF78">
    <property type="entry name" value="OS12G0587133 PROTEIN"/>
    <property type="match status" value="1"/>
</dbReference>
<proteinExistence type="predicted"/>
<dbReference type="AlphaFoldDB" id="A0A151SL20"/>
<keyword evidence="1" id="KW-0812">Transmembrane</keyword>
<sequence>KCMLRCFELIFGLKVNFFKSRYDVIRMDESVIERYASLLNCKLMSLPFSYSGILIGAKSRKKKTWRPIINKFKKKVLAKNKILSVAGIICLINLVLTTLPLYFLSFYKMPKFVVIKVVSIQRNFSMGIKERKS</sequence>
<keyword evidence="1" id="KW-0472">Membrane</keyword>
<evidence type="ECO:0000256" key="1">
    <source>
        <dbReference type="SAM" id="Phobius"/>
    </source>
</evidence>
<dbReference type="PANTHER" id="PTHR33116">
    <property type="entry name" value="REVERSE TRANSCRIPTASE ZINC-BINDING DOMAIN-CONTAINING PROTEIN-RELATED-RELATED"/>
    <property type="match status" value="1"/>
</dbReference>
<evidence type="ECO:0000313" key="3">
    <source>
        <dbReference type="Proteomes" id="UP000075243"/>
    </source>
</evidence>
<accession>A0A151SL20</accession>
<dbReference type="EMBL" id="CM003613">
    <property type="protein sequence ID" value="KYP55497.1"/>
    <property type="molecule type" value="Genomic_DNA"/>
</dbReference>
<feature type="non-terminal residue" evidence="2">
    <location>
        <position position="1"/>
    </location>
</feature>
<dbReference type="Gramene" id="C.cajan_01671.t">
    <property type="protein sequence ID" value="C.cajan_01671.t"/>
    <property type="gene ID" value="C.cajan_01671"/>
</dbReference>
<keyword evidence="3" id="KW-1185">Reference proteome</keyword>
<reference evidence="2 3" key="1">
    <citation type="journal article" date="2012" name="Nat. Biotechnol.">
        <title>Draft genome sequence of pigeonpea (Cajanus cajan), an orphan legume crop of resource-poor farmers.</title>
        <authorList>
            <person name="Varshney R.K."/>
            <person name="Chen W."/>
            <person name="Li Y."/>
            <person name="Bharti A.K."/>
            <person name="Saxena R.K."/>
            <person name="Schlueter J.A."/>
            <person name="Donoghue M.T."/>
            <person name="Azam S."/>
            <person name="Fan G."/>
            <person name="Whaley A.M."/>
            <person name="Farmer A.D."/>
            <person name="Sheridan J."/>
            <person name="Iwata A."/>
            <person name="Tuteja R."/>
            <person name="Penmetsa R.V."/>
            <person name="Wu W."/>
            <person name="Upadhyaya H.D."/>
            <person name="Yang S.P."/>
            <person name="Shah T."/>
            <person name="Saxena K.B."/>
            <person name="Michael T."/>
            <person name="McCombie W.R."/>
            <person name="Yang B."/>
            <person name="Zhang G."/>
            <person name="Yang H."/>
            <person name="Wang J."/>
            <person name="Spillane C."/>
            <person name="Cook D.R."/>
            <person name="May G.D."/>
            <person name="Xu X."/>
            <person name="Jackson S.A."/>
        </authorList>
    </citation>
    <scope>NUCLEOTIDE SEQUENCE [LARGE SCALE GENOMIC DNA]</scope>
    <source>
        <strain evidence="3">cv. Asha</strain>
    </source>
</reference>
<organism evidence="2 3">
    <name type="scientific">Cajanus cajan</name>
    <name type="common">Pigeon pea</name>
    <name type="synonym">Cajanus indicus</name>
    <dbReference type="NCBI Taxonomy" id="3821"/>
    <lineage>
        <taxon>Eukaryota</taxon>
        <taxon>Viridiplantae</taxon>
        <taxon>Streptophyta</taxon>
        <taxon>Embryophyta</taxon>
        <taxon>Tracheophyta</taxon>
        <taxon>Spermatophyta</taxon>
        <taxon>Magnoliopsida</taxon>
        <taxon>eudicotyledons</taxon>
        <taxon>Gunneridae</taxon>
        <taxon>Pentapetalae</taxon>
        <taxon>rosids</taxon>
        <taxon>fabids</taxon>
        <taxon>Fabales</taxon>
        <taxon>Fabaceae</taxon>
        <taxon>Papilionoideae</taxon>
        <taxon>50 kb inversion clade</taxon>
        <taxon>NPAAA clade</taxon>
        <taxon>indigoferoid/millettioid clade</taxon>
        <taxon>Phaseoleae</taxon>
        <taxon>Cajanus</taxon>
    </lineage>
</organism>
<dbReference type="Proteomes" id="UP000075243">
    <property type="component" value="Chromosome 11"/>
</dbReference>
<feature type="transmembrane region" description="Helical" evidence="1">
    <location>
        <begin position="82"/>
        <end position="103"/>
    </location>
</feature>